<keyword evidence="6" id="KW-1185">Reference proteome</keyword>
<dbReference type="PANTHER" id="PTHR41517">
    <property type="entry name" value="1,2-DIOXYGENASE PROTEIN-RELATED"/>
    <property type="match status" value="1"/>
</dbReference>
<evidence type="ECO:0000259" key="4">
    <source>
        <dbReference type="Pfam" id="PF07883"/>
    </source>
</evidence>
<dbReference type="CDD" id="cd06992">
    <property type="entry name" value="cupin_GDO-like_C"/>
    <property type="match status" value="1"/>
</dbReference>
<reference evidence="5" key="1">
    <citation type="submission" date="2021-04" db="EMBL/GenBank/DDBJ databases">
        <authorList>
            <person name="Zhang D.-C."/>
        </authorList>
    </citation>
    <scope>NUCLEOTIDE SEQUENCE</scope>
    <source>
        <strain evidence="5">CGMCC 1.15697</strain>
    </source>
</reference>
<dbReference type="InterPro" id="IPR013096">
    <property type="entry name" value="Cupin_2"/>
</dbReference>
<sequence length="350" mass="39068">MSMDNAPRETPERRAYYDRLEPQDLSALWTKFSTLVTKQPKSRATAHLWRYAAVRDLLMEAGELITAKEAERRVLILENPGLPGDGRVTSSLYAGLQLVLPGEIAPAHRHTQTALRFVMEGEGAHTAVDGEKTVMKPGDFVITPNWAWHDHGNDSDRPMIWMDGLDIPLVNFLDASFAEGYGADEYPRARPAGDNLARFGQGMLPIGWEAGDTRNSPVFSYPYERSRETLETLRGTGEWDACHGIKMRYVNPANGDWAMPTMGACLQLLPRGFETAAYRSTDATVFTATEGRGRSTIGETVLEWGPRDIFVAPSWAPVRHEADEDAVLFSFSDRPVQEKLGLWREDRGNA</sequence>
<dbReference type="PANTHER" id="PTHR41517:SF1">
    <property type="entry name" value="CUPIN"/>
    <property type="match status" value="1"/>
</dbReference>
<dbReference type="AlphaFoldDB" id="A0A8J7S497"/>
<keyword evidence="1" id="KW-0223">Dioxygenase</keyword>
<dbReference type="InterPro" id="IPR011051">
    <property type="entry name" value="RmlC_Cupin_sf"/>
</dbReference>
<dbReference type="EMBL" id="JAGMWN010000007">
    <property type="protein sequence ID" value="MBP5858283.1"/>
    <property type="molecule type" value="Genomic_DNA"/>
</dbReference>
<evidence type="ECO:0000256" key="2">
    <source>
        <dbReference type="ARBA" id="ARBA00023002"/>
    </source>
</evidence>
<dbReference type="InterPro" id="IPR011960">
    <property type="entry name" value="Gentisate_dOase"/>
</dbReference>
<gene>
    <name evidence="5" type="primary">gtdA</name>
    <name evidence="5" type="ORF">KAJ83_14780</name>
</gene>
<dbReference type="InterPro" id="IPR047183">
    <property type="entry name" value="GDO-like"/>
</dbReference>
<keyword evidence="2 5" id="KW-0560">Oxidoreductase</keyword>
<proteinExistence type="predicted"/>
<dbReference type="RefSeq" id="WP_210682875.1">
    <property type="nucleotide sequence ID" value="NZ_JAGMWN010000007.1"/>
</dbReference>
<dbReference type="Pfam" id="PF07883">
    <property type="entry name" value="Cupin_2"/>
    <property type="match status" value="1"/>
</dbReference>
<dbReference type="Proteomes" id="UP000672602">
    <property type="component" value="Unassembled WGS sequence"/>
</dbReference>
<feature type="domain" description="Cupin type-2" evidence="4">
    <location>
        <begin position="96"/>
        <end position="163"/>
    </location>
</feature>
<dbReference type="GO" id="GO:0047922">
    <property type="term" value="F:gentisate 1,2-dioxygenase activity"/>
    <property type="evidence" value="ECO:0007669"/>
    <property type="project" value="UniProtKB-UniRule"/>
</dbReference>
<accession>A0A8J7S497</accession>
<evidence type="ECO:0000256" key="3">
    <source>
        <dbReference type="NCBIfam" id="TIGR02272"/>
    </source>
</evidence>
<evidence type="ECO:0000256" key="1">
    <source>
        <dbReference type="ARBA" id="ARBA00022964"/>
    </source>
</evidence>
<comment type="caution">
    <text evidence="5">The sequence shown here is derived from an EMBL/GenBank/DDBJ whole genome shotgun (WGS) entry which is preliminary data.</text>
</comment>
<dbReference type="NCBIfam" id="TIGR02272">
    <property type="entry name" value="gentisate_1_2"/>
    <property type="match status" value="1"/>
</dbReference>
<dbReference type="EC" id="1.13.11.4" evidence="3"/>
<dbReference type="Gene3D" id="2.60.120.10">
    <property type="entry name" value="Jelly Rolls"/>
    <property type="match status" value="1"/>
</dbReference>
<name>A0A8J7S497_9PROT</name>
<dbReference type="SUPFAM" id="SSF51182">
    <property type="entry name" value="RmlC-like cupins"/>
    <property type="match status" value="1"/>
</dbReference>
<evidence type="ECO:0000313" key="6">
    <source>
        <dbReference type="Proteomes" id="UP000672602"/>
    </source>
</evidence>
<evidence type="ECO:0000313" key="5">
    <source>
        <dbReference type="EMBL" id="MBP5858283.1"/>
    </source>
</evidence>
<organism evidence="5 6">
    <name type="scientific">Marivibrio halodurans</name>
    <dbReference type="NCBI Taxonomy" id="2039722"/>
    <lineage>
        <taxon>Bacteria</taxon>
        <taxon>Pseudomonadati</taxon>
        <taxon>Pseudomonadota</taxon>
        <taxon>Alphaproteobacteria</taxon>
        <taxon>Rhodospirillales</taxon>
        <taxon>Rhodospirillaceae</taxon>
        <taxon>Marivibrio</taxon>
    </lineage>
</organism>
<dbReference type="InterPro" id="IPR014710">
    <property type="entry name" value="RmlC-like_jellyroll"/>
</dbReference>
<dbReference type="CDD" id="cd02216">
    <property type="entry name" value="cupin_GDO-like_N"/>
    <property type="match status" value="1"/>
</dbReference>
<protein>
    <recommendedName>
        <fullName evidence="3">Gentisate 1,2-dioxygenase</fullName>
        <ecNumber evidence="3">1.13.11.4</ecNumber>
    </recommendedName>
</protein>